<dbReference type="InterPro" id="IPR023214">
    <property type="entry name" value="HAD_sf"/>
</dbReference>
<dbReference type="Proteomes" id="UP000294678">
    <property type="component" value="Unassembled WGS sequence"/>
</dbReference>
<reference evidence="1 2" key="1">
    <citation type="submission" date="2019-03" db="EMBL/GenBank/DDBJ databases">
        <title>Genomic Encyclopedia of Type Strains, Phase IV (KMG-IV): sequencing the most valuable type-strain genomes for metagenomic binning, comparative biology and taxonomic classification.</title>
        <authorList>
            <person name="Goeker M."/>
        </authorList>
    </citation>
    <scope>NUCLEOTIDE SEQUENCE [LARGE SCALE GENOMIC DNA]</scope>
    <source>
        <strain evidence="1 2">DSM 100055</strain>
    </source>
</reference>
<evidence type="ECO:0000313" key="2">
    <source>
        <dbReference type="Proteomes" id="UP000294678"/>
    </source>
</evidence>
<comment type="caution">
    <text evidence="1">The sequence shown here is derived from an EMBL/GenBank/DDBJ whole genome shotgun (WGS) entry which is preliminary data.</text>
</comment>
<dbReference type="PROSITE" id="PS51257">
    <property type="entry name" value="PROKAR_LIPOPROTEIN"/>
    <property type="match status" value="1"/>
</dbReference>
<dbReference type="RefSeq" id="WP_134112639.1">
    <property type="nucleotide sequence ID" value="NZ_SOBG01000003.1"/>
</dbReference>
<keyword evidence="2" id="KW-1185">Reference proteome</keyword>
<evidence type="ECO:0000313" key="1">
    <source>
        <dbReference type="EMBL" id="TDT71370.1"/>
    </source>
</evidence>
<dbReference type="Pfam" id="PF03767">
    <property type="entry name" value="Acid_phosphat_B"/>
    <property type="match status" value="1"/>
</dbReference>
<dbReference type="AlphaFoldDB" id="A0AA46I5W0"/>
<dbReference type="EMBL" id="SOBG01000003">
    <property type="protein sequence ID" value="TDT71370.1"/>
    <property type="molecule type" value="Genomic_DNA"/>
</dbReference>
<gene>
    <name evidence="1" type="ORF">EV215_0743</name>
</gene>
<protein>
    <submittedName>
        <fullName evidence="1">Secreted acid phosphatase</fullName>
    </submittedName>
</protein>
<accession>A0AA46I5W0</accession>
<dbReference type="InterPro" id="IPR005519">
    <property type="entry name" value="Acid_phosphat_B-like"/>
</dbReference>
<dbReference type="Gene3D" id="3.40.50.1000">
    <property type="entry name" value="HAD superfamily/HAD-like"/>
    <property type="match status" value="1"/>
</dbReference>
<proteinExistence type="predicted"/>
<name>A0AA46I5W0_9FUSO</name>
<sequence>MKKNILLIILSMFIISCSSLDNKSIETKNSKNKFDKKDKLALLWAQKSGEKIALNYQIINNILNKVDNNINKVYIELEDGVFDNTPYIAWLMTTGKENNYKNYKRWLKSGDMELNIGIDELLTKLSKKDINVVFVTNLDKEFSLLLNKNLKRYMLNNYKIISKEKMNLGDEKSIFISSNLDFYTSKDINNLKVLIKEENLIKQKIGKKYFIFANPVYSNYLDLNNAKLNNWEGSKETLILNY</sequence>
<organism evidence="1 2">
    <name type="scientific">Hypnocyclicus thermotrophus</name>
    <dbReference type="NCBI Taxonomy" id="1627895"/>
    <lineage>
        <taxon>Bacteria</taxon>
        <taxon>Fusobacteriati</taxon>
        <taxon>Fusobacteriota</taxon>
        <taxon>Fusobacteriia</taxon>
        <taxon>Fusobacteriales</taxon>
        <taxon>Fusobacteriaceae</taxon>
        <taxon>Hypnocyclicus</taxon>
    </lineage>
</organism>